<dbReference type="Gene3D" id="2.40.50.100">
    <property type="match status" value="1"/>
</dbReference>
<dbReference type="HOGENOM" id="CLU_016733_5_1_7"/>
<feature type="domain" description="Lipoyl-binding" evidence="2">
    <location>
        <begin position="93"/>
        <end position="169"/>
    </location>
</feature>
<dbReference type="PANTHER" id="PTHR45266">
    <property type="entry name" value="OXALOACETATE DECARBOXYLASE ALPHA CHAIN"/>
    <property type="match status" value="1"/>
</dbReference>
<dbReference type="eggNOG" id="COG4770">
    <property type="taxonomic scope" value="Bacteria"/>
</dbReference>
<sequence>MRREFVIQVSGRSCTASLEARPNQPWLLEIEGASYEVDAKRIRPGTWSILHEGRSFVVDLDERKRGVGVLAGTIDTEITIEDARRARLAATVSQGEGARGETVRAPIAGKVVKVLVAEGDEVEAGASVLVLEAMKMENEIRCENGGTVASVSVEAGQSVDSNDTLLTLS</sequence>
<dbReference type="Pfam" id="PF00364">
    <property type="entry name" value="Biotin_lipoyl"/>
    <property type="match status" value="1"/>
</dbReference>
<organism evidence="3 4">
    <name type="scientific">Haliangium ochraceum (strain DSM 14365 / JCM 11303 / SMP-2)</name>
    <dbReference type="NCBI Taxonomy" id="502025"/>
    <lineage>
        <taxon>Bacteria</taxon>
        <taxon>Pseudomonadati</taxon>
        <taxon>Myxococcota</taxon>
        <taxon>Polyangia</taxon>
        <taxon>Haliangiales</taxon>
        <taxon>Kofleriaceae</taxon>
        <taxon>Haliangium</taxon>
    </lineage>
</organism>
<gene>
    <name evidence="3" type="ordered locus">Hoch_6688</name>
</gene>
<protein>
    <submittedName>
        <fullName evidence="3">Biotin/lipoyl attachment domain-containing protein</fullName>
    </submittedName>
</protein>
<accession>D0LT17</accession>
<dbReference type="Proteomes" id="UP000001880">
    <property type="component" value="Chromosome"/>
</dbReference>
<evidence type="ECO:0000256" key="1">
    <source>
        <dbReference type="ARBA" id="ARBA00023267"/>
    </source>
</evidence>
<dbReference type="KEGG" id="hoh:Hoch_6688"/>
<keyword evidence="1" id="KW-0092">Biotin</keyword>
<evidence type="ECO:0000313" key="4">
    <source>
        <dbReference type="Proteomes" id="UP000001880"/>
    </source>
</evidence>
<evidence type="ECO:0000313" key="3">
    <source>
        <dbReference type="EMBL" id="ACY19153.1"/>
    </source>
</evidence>
<dbReference type="SUPFAM" id="SSF51230">
    <property type="entry name" value="Single hybrid motif"/>
    <property type="match status" value="1"/>
</dbReference>
<dbReference type="PROSITE" id="PS50968">
    <property type="entry name" value="BIOTINYL_LIPOYL"/>
    <property type="match status" value="1"/>
</dbReference>
<dbReference type="RefSeq" id="WP_012831745.1">
    <property type="nucleotide sequence ID" value="NC_013440.1"/>
</dbReference>
<dbReference type="FunFam" id="2.40.50.100:FF:000003">
    <property type="entry name" value="Acetyl-CoA carboxylase biotin carboxyl carrier protein"/>
    <property type="match status" value="1"/>
</dbReference>
<proteinExistence type="predicted"/>
<dbReference type="InterPro" id="IPR050709">
    <property type="entry name" value="Biotin_Carboxyl_Carrier/Decarb"/>
</dbReference>
<dbReference type="AlphaFoldDB" id="D0LT17"/>
<evidence type="ECO:0000259" key="2">
    <source>
        <dbReference type="PROSITE" id="PS50968"/>
    </source>
</evidence>
<dbReference type="OrthoDB" id="9812676at2"/>
<keyword evidence="4" id="KW-1185">Reference proteome</keyword>
<dbReference type="InterPro" id="IPR000089">
    <property type="entry name" value="Biotin_lipoyl"/>
</dbReference>
<dbReference type="STRING" id="502025.Hoch_6688"/>
<dbReference type="InterPro" id="IPR011053">
    <property type="entry name" value="Single_hybrid_motif"/>
</dbReference>
<name>D0LT17_HALO1</name>
<reference evidence="3 4" key="1">
    <citation type="journal article" date="2010" name="Stand. Genomic Sci.">
        <title>Complete genome sequence of Haliangium ochraceum type strain (SMP-2).</title>
        <authorList>
            <consortium name="US DOE Joint Genome Institute (JGI-PGF)"/>
            <person name="Ivanova N."/>
            <person name="Daum C."/>
            <person name="Lang E."/>
            <person name="Abt B."/>
            <person name="Kopitz M."/>
            <person name="Saunders E."/>
            <person name="Lapidus A."/>
            <person name="Lucas S."/>
            <person name="Glavina Del Rio T."/>
            <person name="Nolan M."/>
            <person name="Tice H."/>
            <person name="Copeland A."/>
            <person name="Cheng J.F."/>
            <person name="Chen F."/>
            <person name="Bruce D."/>
            <person name="Goodwin L."/>
            <person name="Pitluck S."/>
            <person name="Mavromatis K."/>
            <person name="Pati A."/>
            <person name="Mikhailova N."/>
            <person name="Chen A."/>
            <person name="Palaniappan K."/>
            <person name="Land M."/>
            <person name="Hauser L."/>
            <person name="Chang Y.J."/>
            <person name="Jeffries C.D."/>
            <person name="Detter J.C."/>
            <person name="Brettin T."/>
            <person name="Rohde M."/>
            <person name="Goker M."/>
            <person name="Bristow J."/>
            <person name="Markowitz V."/>
            <person name="Eisen J.A."/>
            <person name="Hugenholtz P."/>
            <person name="Kyrpides N.C."/>
            <person name="Klenk H.P."/>
        </authorList>
    </citation>
    <scope>NUCLEOTIDE SEQUENCE [LARGE SCALE GENOMIC DNA]</scope>
    <source>
        <strain evidence="4">DSM 14365 / CIP 107738 / JCM 11303 / AJ 13395 / SMP-2</strain>
    </source>
</reference>
<dbReference type="PANTHER" id="PTHR45266:SF3">
    <property type="entry name" value="OXALOACETATE DECARBOXYLASE ALPHA CHAIN"/>
    <property type="match status" value="1"/>
</dbReference>
<dbReference type="CDD" id="cd06850">
    <property type="entry name" value="biotinyl_domain"/>
    <property type="match status" value="1"/>
</dbReference>
<dbReference type="EMBL" id="CP001804">
    <property type="protein sequence ID" value="ACY19153.1"/>
    <property type="molecule type" value="Genomic_DNA"/>
</dbReference>